<accession>A0ABD1NN18</accession>
<evidence type="ECO:0000313" key="2">
    <source>
        <dbReference type="Proteomes" id="UP001603857"/>
    </source>
</evidence>
<dbReference type="AlphaFoldDB" id="A0ABD1NN18"/>
<dbReference type="EMBL" id="JBGMDY010000001">
    <property type="protein sequence ID" value="KAL2348918.1"/>
    <property type="molecule type" value="Genomic_DNA"/>
</dbReference>
<gene>
    <name evidence="1" type="ORF">Fmac_002918</name>
</gene>
<protein>
    <submittedName>
        <fullName evidence="1">Uncharacterized protein</fullName>
    </submittedName>
</protein>
<evidence type="ECO:0000313" key="1">
    <source>
        <dbReference type="EMBL" id="KAL2348918.1"/>
    </source>
</evidence>
<reference evidence="1 2" key="1">
    <citation type="submission" date="2024-08" db="EMBL/GenBank/DDBJ databases">
        <title>Insights into the chromosomal genome structure of Flemingia macrophylla.</title>
        <authorList>
            <person name="Ding Y."/>
            <person name="Zhao Y."/>
            <person name="Bi W."/>
            <person name="Wu M."/>
            <person name="Zhao G."/>
            <person name="Gong Y."/>
            <person name="Li W."/>
            <person name="Zhang P."/>
        </authorList>
    </citation>
    <scope>NUCLEOTIDE SEQUENCE [LARGE SCALE GENOMIC DNA]</scope>
    <source>
        <strain evidence="1">DYQJB</strain>
        <tissue evidence="1">Leaf</tissue>
    </source>
</reference>
<sequence length="63" mass="7289">MIIQTFLRGSTDLTKCTIPPVLRFLLQFKGKAWPRQDNDFILDRNVSVGKNLGFSATKYSQRR</sequence>
<name>A0ABD1NN18_9FABA</name>
<proteinExistence type="predicted"/>
<dbReference type="Proteomes" id="UP001603857">
    <property type="component" value="Unassembled WGS sequence"/>
</dbReference>
<keyword evidence="2" id="KW-1185">Reference proteome</keyword>
<comment type="caution">
    <text evidence="1">The sequence shown here is derived from an EMBL/GenBank/DDBJ whole genome shotgun (WGS) entry which is preliminary data.</text>
</comment>
<organism evidence="1 2">
    <name type="scientific">Flemingia macrophylla</name>
    <dbReference type="NCBI Taxonomy" id="520843"/>
    <lineage>
        <taxon>Eukaryota</taxon>
        <taxon>Viridiplantae</taxon>
        <taxon>Streptophyta</taxon>
        <taxon>Embryophyta</taxon>
        <taxon>Tracheophyta</taxon>
        <taxon>Spermatophyta</taxon>
        <taxon>Magnoliopsida</taxon>
        <taxon>eudicotyledons</taxon>
        <taxon>Gunneridae</taxon>
        <taxon>Pentapetalae</taxon>
        <taxon>rosids</taxon>
        <taxon>fabids</taxon>
        <taxon>Fabales</taxon>
        <taxon>Fabaceae</taxon>
        <taxon>Papilionoideae</taxon>
        <taxon>50 kb inversion clade</taxon>
        <taxon>NPAAA clade</taxon>
        <taxon>indigoferoid/millettioid clade</taxon>
        <taxon>Phaseoleae</taxon>
        <taxon>Flemingia</taxon>
    </lineage>
</organism>